<feature type="compositionally biased region" description="Basic and acidic residues" evidence="1">
    <location>
        <begin position="374"/>
        <end position="423"/>
    </location>
</feature>
<feature type="compositionally biased region" description="Low complexity" evidence="1">
    <location>
        <begin position="333"/>
        <end position="354"/>
    </location>
</feature>
<feature type="region of interest" description="Disordered" evidence="1">
    <location>
        <begin position="270"/>
        <end position="554"/>
    </location>
</feature>
<reference evidence="2" key="1">
    <citation type="journal article" date="2020" name="Stud. Mycol.">
        <title>101 Dothideomycetes genomes: a test case for predicting lifestyles and emergence of pathogens.</title>
        <authorList>
            <person name="Haridas S."/>
            <person name="Albert R."/>
            <person name="Binder M."/>
            <person name="Bloem J."/>
            <person name="Labutti K."/>
            <person name="Salamov A."/>
            <person name="Andreopoulos B."/>
            <person name="Baker S."/>
            <person name="Barry K."/>
            <person name="Bills G."/>
            <person name="Bluhm B."/>
            <person name="Cannon C."/>
            <person name="Castanera R."/>
            <person name="Culley D."/>
            <person name="Daum C."/>
            <person name="Ezra D."/>
            <person name="Gonzalez J."/>
            <person name="Henrissat B."/>
            <person name="Kuo A."/>
            <person name="Liang C."/>
            <person name="Lipzen A."/>
            <person name="Lutzoni F."/>
            <person name="Magnuson J."/>
            <person name="Mondo S."/>
            <person name="Nolan M."/>
            <person name="Ohm R."/>
            <person name="Pangilinan J."/>
            <person name="Park H.-J."/>
            <person name="Ramirez L."/>
            <person name="Alfaro M."/>
            <person name="Sun H."/>
            <person name="Tritt A."/>
            <person name="Yoshinaga Y."/>
            <person name="Zwiers L.-H."/>
            <person name="Turgeon B."/>
            <person name="Goodwin S."/>
            <person name="Spatafora J."/>
            <person name="Crous P."/>
            <person name="Grigoriev I."/>
        </authorList>
    </citation>
    <scope>NUCLEOTIDE SEQUENCE</scope>
    <source>
        <strain evidence="2">ATCC 16933</strain>
    </source>
</reference>
<sequence length="554" mass="58599">MLDENLPTFFLKPVPSGPAHHESFHLTYQGSAPAPAYTLQRLDPSLPTSRNRHAAALFDAHNPSILYGEVLLEPGWTQPTLSAEEIRRNGGVAPAPQPITPDAFTIQLYNPDQQVVVREKTPKGLLSGGSPSYAFELPVTTFRTPSASLLDRAGSDPAADAATPTVRFAWRKDGRRDWACVMTGKSTDHLSAAEKRKNKKNVAKEPDIAVALFAGLKEVSVYEPNLYRVDIEDPKGLEVVLLLSAVVLRDVYLGGSKDPFNVGDALANGRKNSGGRKLSGAAAATSSPPLPHSASPGAAPAPAAPAPAPHRPQPPAAPAAASPVATRPPPPRQQQHLPPTSATAAAASATAATTPHLARPTTDDNDPASKRLRKQLEREEKERRDREKRRQEQVRQETERLRRVYGDQRDVEERVRAEAEAKRAAQRLARQHQPRPQTGHHHGFHVARVGAGGGGGGGGGGAWGAGAGPPRPPQMPVRPVSHGPYLQVGGSGGRAAQSSAALLGSNGLPLGGSGGGGGGGDGYLRPQSKRSFWGLRSHSDGHGAKLNKKQSSLF</sequence>
<name>A0A6A6NMG1_9PEZI</name>
<feature type="compositionally biased region" description="Basic residues" evidence="1">
    <location>
        <begin position="429"/>
        <end position="445"/>
    </location>
</feature>
<evidence type="ECO:0000313" key="2">
    <source>
        <dbReference type="EMBL" id="KAF2452839.1"/>
    </source>
</evidence>
<evidence type="ECO:0000256" key="1">
    <source>
        <dbReference type="SAM" id="MobiDB-lite"/>
    </source>
</evidence>
<feature type="compositionally biased region" description="Low complexity" evidence="1">
    <location>
        <begin position="278"/>
        <end position="301"/>
    </location>
</feature>
<accession>A0A6A6NMG1</accession>
<proteinExistence type="predicted"/>
<feature type="compositionally biased region" description="Gly residues" evidence="1">
    <location>
        <begin position="509"/>
        <end position="522"/>
    </location>
</feature>
<dbReference type="OrthoDB" id="3357341at2759"/>
<evidence type="ECO:0000313" key="3">
    <source>
        <dbReference type="Proteomes" id="UP000799766"/>
    </source>
</evidence>
<feature type="compositionally biased region" description="Low complexity" evidence="1">
    <location>
        <begin position="494"/>
        <end position="508"/>
    </location>
</feature>
<protein>
    <submittedName>
        <fullName evidence="2">Uncharacterized protein</fullName>
    </submittedName>
</protein>
<gene>
    <name evidence="2" type="ORF">BDY21DRAFT_382470</name>
</gene>
<feature type="compositionally biased region" description="Pro residues" evidence="1">
    <location>
        <begin position="302"/>
        <end position="317"/>
    </location>
</feature>
<dbReference type="Proteomes" id="UP000799766">
    <property type="component" value="Unassembled WGS sequence"/>
</dbReference>
<dbReference type="AlphaFoldDB" id="A0A6A6NMG1"/>
<organism evidence="2 3">
    <name type="scientific">Lineolata rhizophorae</name>
    <dbReference type="NCBI Taxonomy" id="578093"/>
    <lineage>
        <taxon>Eukaryota</taxon>
        <taxon>Fungi</taxon>
        <taxon>Dikarya</taxon>
        <taxon>Ascomycota</taxon>
        <taxon>Pezizomycotina</taxon>
        <taxon>Dothideomycetes</taxon>
        <taxon>Dothideomycetes incertae sedis</taxon>
        <taxon>Lineolatales</taxon>
        <taxon>Lineolataceae</taxon>
        <taxon>Lineolata</taxon>
    </lineage>
</organism>
<keyword evidence="3" id="KW-1185">Reference proteome</keyword>
<feature type="compositionally biased region" description="Gly residues" evidence="1">
    <location>
        <begin position="450"/>
        <end position="467"/>
    </location>
</feature>
<dbReference type="EMBL" id="MU001702">
    <property type="protein sequence ID" value="KAF2452839.1"/>
    <property type="molecule type" value="Genomic_DNA"/>
</dbReference>